<dbReference type="Gene3D" id="1.10.3720.10">
    <property type="entry name" value="MetI-like"/>
    <property type="match status" value="1"/>
</dbReference>
<dbReference type="CDD" id="cd06261">
    <property type="entry name" value="TM_PBP2"/>
    <property type="match status" value="1"/>
</dbReference>
<name>A0A1C0AK69_9ACTN</name>
<feature type="transmembrane region" description="Helical" evidence="7">
    <location>
        <begin position="240"/>
        <end position="265"/>
    </location>
</feature>
<protein>
    <submittedName>
        <fullName evidence="8">Sugar ABC transporter permease</fullName>
    </submittedName>
</protein>
<proteinExistence type="inferred from homology"/>
<dbReference type="PROSITE" id="PS50928">
    <property type="entry name" value="ABC_TM1"/>
    <property type="match status" value="1"/>
</dbReference>
<evidence type="ECO:0000256" key="5">
    <source>
        <dbReference type="ARBA" id="ARBA00022989"/>
    </source>
</evidence>
<feature type="transmembrane region" description="Helical" evidence="7">
    <location>
        <begin position="299"/>
        <end position="318"/>
    </location>
</feature>
<evidence type="ECO:0000256" key="4">
    <source>
        <dbReference type="ARBA" id="ARBA00022692"/>
    </source>
</evidence>
<organism evidence="8 9">
    <name type="scientific">Tessaracoccus lapidicaptus</name>
    <dbReference type="NCBI Taxonomy" id="1427523"/>
    <lineage>
        <taxon>Bacteria</taxon>
        <taxon>Bacillati</taxon>
        <taxon>Actinomycetota</taxon>
        <taxon>Actinomycetes</taxon>
        <taxon>Propionibacteriales</taxon>
        <taxon>Propionibacteriaceae</taxon>
        <taxon>Tessaracoccus</taxon>
    </lineage>
</organism>
<evidence type="ECO:0000313" key="9">
    <source>
        <dbReference type="Proteomes" id="UP000093501"/>
    </source>
</evidence>
<feature type="transmembrane region" description="Helical" evidence="7">
    <location>
        <begin position="138"/>
        <end position="161"/>
    </location>
</feature>
<dbReference type="GO" id="GO:0005886">
    <property type="term" value="C:plasma membrane"/>
    <property type="evidence" value="ECO:0007669"/>
    <property type="project" value="UniProtKB-SubCell"/>
</dbReference>
<dbReference type="PANTHER" id="PTHR30193:SF18">
    <property type="entry name" value="OSMOPROTECTIVE COMPOUNDS UPTAKE PERMEASE PROTEIN GGTC"/>
    <property type="match status" value="1"/>
</dbReference>
<comment type="similarity">
    <text evidence="7">Belongs to the binding-protein-dependent transport system permease family.</text>
</comment>
<comment type="caution">
    <text evidence="8">The sequence shown here is derived from an EMBL/GenBank/DDBJ whole genome shotgun (WGS) entry which is preliminary data.</text>
</comment>
<reference evidence="9" key="1">
    <citation type="submission" date="2016-07" db="EMBL/GenBank/DDBJ databases">
        <authorList>
            <person name="Florea S."/>
            <person name="Webb J.S."/>
            <person name="Jaromczyk J."/>
            <person name="Schardl C.L."/>
        </authorList>
    </citation>
    <scope>NUCLEOTIDE SEQUENCE [LARGE SCALE GENOMIC DNA]</scope>
    <source>
        <strain evidence="9">IPBSL-7</strain>
    </source>
</reference>
<sequence>MIEKLGLALGAVVVGVLGAVALFWLLNKAVELLPKKWELRLKPYALLLPAMAAITVFLLYPAAETVIASFRRGRRGRLLEFVGFDNYTRLFGDPNFLNTLINNVLWIIVAPAAIVAFGLLVAVLVDKLRPTAEKVAKSIIFLPMAISMVGASTIWNLVYAWKPEGSSQIGLLNQIIVSLGGSPQTWLQIDMLRFNTFLLMVVYIWTQVGYAMVLLSAALKGVPEDTIEAGRIDGASEGRIFWRIILPQAWPTVVTVFITVLIGVMKVFDIVYAMTNGNYNTNVLGNAFYASLFRAGDPGVASAIVVILIIAIIPVLVYQVRQFRLQEANA</sequence>
<comment type="subcellular location">
    <subcellularLocation>
        <location evidence="1 7">Cell membrane</location>
        <topology evidence="1 7">Multi-pass membrane protein</topology>
    </subcellularLocation>
</comment>
<feature type="transmembrane region" description="Helical" evidence="7">
    <location>
        <begin position="104"/>
        <end position="126"/>
    </location>
</feature>
<dbReference type="RefSeq" id="WP_068752117.1">
    <property type="nucleotide sequence ID" value="NZ_LR214441.1"/>
</dbReference>
<keyword evidence="4 7" id="KW-0812">Transmembrane</keyword>
<dbReference type="InterPro" id="IPR051393">
    <property type="entry name" value="ABC_transporter_permease"/>
</dbReference>
<evidence type="ECO:0000256" key="7">
    <source>
        <dbReference type="RuleBase" id="RU363032"/>
    </source>
</evidence>
<feature type="transmembrane region" description="Helical" evidence="7">
    <location>
        <begin position="6"/>
        <end position="26"/>
    </location>
</feature>
<keyword evidence="6 7" id="KW-0472">Membrane</keyword>
<dbReference type="EMBL" id="MBQD01000023">
    <property type="protein sequence ID" value="OCL33011.1"/>
    <property type="molecule type" value="Genomic_DNA"/>
</dbReference>
<keyword evidence="5 7" id="KW-1133">Transmembrane helix</keyword>
<dbReference type="InterPro" id="IPR000515">
    <property type="entry name" value="MetI-like"/>
</dbReference>
<accession>A0A1C0AK69</accession>
<evidence type="ECO:0000313" key="8">
    <source>
        <dbReference type="EMBL" id="OCL33011.1"/>
    </source>
</evidence>
<evidence type="ECO:0000256" key="2">
    <source>
        <dbReference type="ARBA" id="ARBA00022448"/>
    </source>
</evidence>
<dbReference type="Proteomes" id="UP000093501">
    <property type="component" value="Unassembled WGS sequence"/>
</dbReference>
<evidence type="ECO:0000256" key="3">
    <source>
        <dbReference type="ARBA" id="ARBA00022475"/>
    </source>
</evidence>
<dbReference type="SUPFAM" id="SSF161098">
    <property type="entry name" value="MetI-like"/>
    <property type="match status" value="1"/>
</dbReference>
<keyword evidence="3" id="KW-1003">Cell membrane</keyword>
<dbReference type="InterPro" id="IPR035906">
    <property type="entry name" value="MetI-like_sf"/>
</dbReference>
<dbReference type="PANTHER" id="PTHR30193">
    <property type="entry name" value="ABC TRANSPORTER PERMEASE PROTEIN"/>
    <property type="match status" value="1"/>
</dbReference>
<gene>
    <name evidence="8" type="ORF">BCR15_06935</name>
</gene>
<evidence type="ECO:0000256" key="6">
    <source>
        <dbReference type="ARBA" id="ARBA00023136"/>
    </source>
</evidence>
<dbReference type="AlphaFoldDB" id="A0A1C0AK69"/>
<keyword evidence="2 7" id="KW-0813">Transport</keyword>
<dbReference type="GO" id="GO:0055085">
    <property type="term" value="P:transmembrane transport"/>
    <property type="evidence" value="ECO:0007669"/>
    <property type="project" value="InterPro"/>
</dbReference>
<evidence type="ECO:0000256" key="1">
    <source>
        <dbReference type="ARBA" id="ARBA00004651"/>
    </source>
</evidence>
<feature type="transmembrane region" description="Helical" evidence="7">
    <location>
        <begin position="46"/>
        <end position="63"/>
    </location>
</feature>
<dbReference type="Pfam" id="PF00528">
    <property type="entry name" value="BPD_transp_1"/>
    <property type="match status" value="1"/>
</dbReference>
<feature type="transmembrane region" description="Helical" evidence="7">
    <location>
        <begin position="197"/>
        <end position="219"/>
    </location>
</feature>
<keyword evidence="9" id="KW-1185">Reference proteome</keyword>